<organism evidence="1 2">
    <name type="scientific">Citrobacter phage Moon</name>
    <dbReference type="NCBI Taxonomy" id="1540095"/>
    <lineage>
        <taxon>Viruses</taxon>
        <taxon>Duplodnaviria</taxon>
        <taxon>Heunggongvirae</taxon>
        <taxon>Uroviricota</taxon>
        <taxon>Caudoviricetes</taxon>
        <taxon>Pantevenvirales</taxon>
        <taxon>Straboviridae</taxon>
        <taxon>Tevenvirinae</taxon>
        <taxon>Moonvirus</taxon>
        <taxon>Moonvirus moon</taxon>
    </lineage>
</organism>
<name>A0A0A0YP85_9CAUD</name>
<evidence type="ECO:0000313" key="2">
    <source>
        <dbReference type="Proteomes" id="UP000030323"/>
    </source>
</evidence>
<dbReference type="Proteomes" id="UP000030323">
    <property type="component" value="Segment"/>
</dbReference>
<keyword evidence="2" id="KW-1185">Reference proteome</keyword>
<dbReference type="RefSeq" id="YP_009146586.1">
    <property type="nucleotide sequence ID" value="NC_027331.1"/>
</dbReference>
<dbReference type="KEGG" id="vg:24721752"/>
<evidence type="ECO:0000313" key="1">
    <source>
        <dbReference type="EMBL" id="AIX12124.1"/>
    </source>
</evidence>
<reference evidence="1 2" key="1">
    <citation type="journal article" date="2015" name="Genome Announc.">
        <title>Complete Genome Sequence of Citrobacter freundii Myophage Moon.</title>
        <authorList>
            <person name="Edwards G.B."/>
            <person name="Luna A.J."/>
            <person name="Hernandez A.C."/>
            <person name="Kuty Everett G.F."/>
        </authorList>
    </citation>
    <scope>NUCLEOTIDE SEQUENCE [LARGE SCALE GENOMIC DNA]</scope>
</reference>
<accession>A0A0A0YP85</accession>
<gene>
    <name evidence="1" type="ORF">CPT_Moon153</name>
</gene>
<protein>
    <submittedName>
        <fullName evidence="1">Uncharacterized protein</fullName>
    </submittedName>
</protein>
<dbReference type="EMBL" id="KM236240">
    <property type="protein sequence ID" value="AIX12124.1"/>
    <property type="molecule type" value="Genomic_DNA"/>
</dbReference>
<sequence length="115" mass="14070">MTIFYGRGASIIKIDEDYQGDYYKFRPHRDFMLNSDYVFTYDEKSRTWKFLKYRFTMEGFNSEFFNVEQLLNYVYKDICLWSRLHPAKDTFGIITVIRSEKAALKMMKMWRNYNA</sequence>
<proteinExistence type="predicted"/>
<dbReference type="GeneID" id="24721752"/>